<accession>A0A9N9DMS4</accession>
<dbReference type="Proteomes" id="UP000789831">
    <property type="component" value="Unassembled WGS sequence"/>
</dbReference>
<keyword evidence="3" id="KW-1185">Reference proteome</keyword>
<comment type="caution">
    <text evidence="2">The sequence shown here is derived from an EMBL/GenBank/DDBJ whole genome shotgun (WGS) entry which is preliminary data.</text>
</comment>
<protein>
    <submittedName>
        <fullName evidence="2">5453_t:CDS:1</fullName>
    </submittedName>
</protein>
<evidence type="ECO:0000313" key="3">
    <source>
        <dbReference type="Proteomes" id="UP000789831"/>
    </source>
</evidence>
<evidence type="ECO:0000256" key="1">
    <source>
        <dbReference type="SAM" id="MobiDB-lite"/>
    </source>
</evidence>
<reference evidence="2" key="1">
    <citation type="submission" date="2021-06" db="EMBL/GenBank/DDBJ databases">
        <authorList>
            <person name="Kallberg Y."/>
            <person name="Tangrot J."/>
            <person name="Rosling A."/>
        </authorList>
    </citation>
    <scope>NUCLEOTIDE SEQUENCE</scope>
    <source>
        <strain evidence="2">MT106</strain>
    </source>
</reference>
<feature type="region of interest" description="Disordered" evidence="1">
    <location>
        <begin position="506"/>
        <end position="543"/>
    </location>
</feature>
<proteinExistence type="predicted"/>
<dbReference type="AlphaFoldDB" id="A0A9N9DMS4"/>
<feature type="non-terminal residue" evidence="2">
    <location>
        <position position="1"/>
    </location>
</feature>
<dbReference type="EMBL" id="CAJVPL010004294">
    <property type="protein sequence ID" value="CAG8645822.1"/>
    <property type="molecule type" value="Genomic_DNA"/>
</dbReference>
<evidence type="ECO:0000313" key="2">
    <source>
        <dbReference type="EMBL" id="CAG8645822.1"/>
    </source>
</evidence>
<feature type="region of interest" description="Disordered" evidence="1">
    <location>
        <begin position="109"/>
        <end position="173"/>
    </location>
</feature>
<organism evidence="2 3">
    <name type="scientific">Ambispora gerdemannii</name>
    <dbReference type="NCBI Taxonomy" id="144530"/>
    <lineage>
        <taxon>Eukaryota</taxon>
        <taxon>Fungi</taxon>
        <taxon>Fungi incertae sedis</taxon>
        <taxon>Mucoromycota</taxon>
        <taxon>Glomeromycotina</taxon>
        <taxon>Glomeromycetes</taxon>
        <taxon>Archaeosporales</taxon>
        <taxon>Ambisporaceae</taxon>
        <taxon>Ambispora</taxon>
    </lineage>
</organism>
<feature type="compositionally biased region" description="Basic residues" evidence="1">
    <location>
        <begin position="526"/>
        <end position="535"/>
    </location>
</feature>
<feature type="compositionally biased region" description="Polar residues" evidence="1">
    <location>
        <begin position="163"/>
        <end position="173"/>
    </location>
</feature>
<gene>
    <name evidence="2" type="ORF">AGERDE_LOCUS11191</name>
</gene>
<dbReference type="OrthoDB" id="2397721at2759"/>
<sequence length="543" mass="63268">HFKHQKDDKSLAWDQYTSALATLSQDFNKEIKTLTKRRKDEAKAQIEVAKRKREIWLKVEVETAETFLKQNYVLKNQVVDAKRHHLQFSKSDQENKTIPSLISNEVNEQAMAESDDEDNMSPCEESSIRRERNHYREKTTDTAVPAKMRPDVSSDDDERTPEVDNNSPSYQINKKSNVFTNKDHVLFLKQYNSMIRESKWKLRSGNYVKDIMIELGKRCNFHHPLHSFIFDIEDNYTRSTFTEEELEEICAENWKDLPDFIGTFAKTSTSEIREQLNRSHVNLGGNYETSIHYSYDYVKATVGDWIRLIEKNPNPLTMDLSESWFRTNVWRAIDNVFDDMPYVFVVGEEVGGVATSERKNRYRMLGNETLEWAASEAGVRWEGPNGTKLLKEAGFSLPRQLKDIFIKLARKVDFDEDKIRQLNVPGFIHAGAVLIKVNLDNPKGYVMRYVKDTPCEVYADVNEFPRSLDTLITILYAKETILRTMNVIKSSDEHHEEEALKRWKRLGKAKRKHNRIELPDCYPTPKKNRGPKKTQKGAEPDNE</sequence>
<name>A0A9N9DMS4_9GLOM</name>
<feature type="compositionally biased region" description="Basic and acidic residues" evidence="1">
    <location>
        <begin position="126"/>
        <end position="140"/>
    </location>
</feature>